<dbReference type="PANTHER" id="PTHR10151:SF120">
    <property type="entry name" value="BIS(5'-ADENOSYL)-TRIPHOSPHATASE"/>
    <property type="match status" value="1"/>
</dbReference>
<dbReference type="AlphaFoldDB" id="A0A2K4MME7"/>
<name>A0A2K4MME7_9NEIS</name>
<evidence type="ECO:0000313" key="1">
    <source>
        <dbReference type="EMBL" id="POA97945.1"/>
    </source>
</evidence>
<dbReference type="Proteomes" id="UP000236416">
    <property type="component" value="Unassembled WGS sequence"/>
</dbReference>
<accession>A0A2K4MME7</accession>
<dbReference type="GO" id="GO:0016787">
    <property type="term" value="F:hydrolase activity"/>
    <property type="evidence" value="ECO:0007669"/>
    <property type="project" value="UniProtKB-ARBA"/>
</dbReference>
<sequence length="436" mass="47279">MRARRRAGCAASLWPCRASMARSVVDAPGGEDNNAVFPIGIAAMSNLKSRCSGAAWPDYQGGGLLNLMQTLSWELGGPDLGYPPLATDVLAGIGHHRHVCLLLIDGLGAAQLRRLGPETRLNLRRRATLSSVFPPTTTAAVTTVLTGQPPARHGLIGWHQLHGEEIIAPLPLYVRQPAGSASAPQQLADTLFSAPPLFEHFSRPAFLMLPEDICHSPCSRHHAGSSMRLPYRDSEDAFVQLTARLYSPVPAFHYLYLRQMDTLMHEIGPDDEAAARLLAELDGDFGRLLDAAKQNDAAVVAIADHGFVAAPAEQWLDVDEIPELYSLLARPLSGETRMSYCHVKPGCMERFIELARARLGHACWVEPSAELLAAGVFGPGPAHPDLAHRCGDVVLIAKPGWNLRDTLPGERKLQLAGTHAGVHPDEMEIPLIVYRP</sequence>
<dbReference type="Pfam" id="PF01663">
    <property type="entry name" value="Phosphodiest"/>
    <property type="match status" value="1"/>
</dbReference>
<dbReference type="Gene3D" id="3.40.720.10">
    <property type="entry name" value="Alkaline Phosphatase, subunit A"/>
    <property type="match status" value="1"/>
</dbReference>
<dbReference type="PANTHER" id="PTHR10151">
    <property type="entry name" value="ECTONUCLEOTIDE PYROPHOSPHATASE/PHOSPHODIESTERASE"/>
    <property type="match status" value="1"/>
</dbReference>
<keyword evidence="2" id="KW-1185">Reference proteome</keyword>
<evidence type="ECO:0000313" key="2">
    <source>
        <dbReference type="Proteomes" id="UP000236416"/>
    </source>
</evidence>
<dbReference type="EMBL" id="PPTF01000068">
    <property type="protein sequence ID" value="POA97945.1"/>
    <property type="molecule type" value="Genomic_DNA"/>
</dbReference>
<proteinExistence type="predicted"/>
<protein>
    <submittedName>
        <fullName evidence="1">Phosphodiesterase</fullName>
    </submittedName>
</protein>
<comment type="caution">
    <text evidence="1">The sequence shown here is derived from an EMBL/GenBank/DDBJ whole genome shotgun (WGS) entry which is preliminary data.</text>
</comment>
<dbReference type="InterPro" id="IPR002591">
    <property type="entry name" value="Phosphodiest/P_Trfase"/>
</dbReference>
<gene>
    <name evidence="1" type="ORF">C2134_14955</name>
</gene>
<organism evidence="1 2">
    <name type="scientific">Chromobacterium sinusclupearum</name>
    <dbReference type="NCBI Taxonomy" id="2077146"/>
    <lineage>
        <taxon>Bacteria</taxon>
        <taxon>Pseudomonadati</taxon>
        <taxon>Pseudomonadota</taxon>
        <taxon>Betaproteobacteria</taxon>
        <taxon>Neisseriales</taxon>
        <taxon>Chromobacteriaceae</taxon>
        <taxon>Chromobacterium</taxon>
    </lineage>
</organism>
<dbReference type="SUPFAM" id="SSF53649">
    <property type="entry name" value="Alkaline phosphatase-like"/>
    <property type="match status" value="1"/>
</dbReference>
<reference evidence="1 2" key="1">
    <citation type="submission" date="2018-01" db="EMBL/GenBank/DDBJ databases">
        <title>Genomic Sequence of Chromobacterium MWU13-2610 from wild cranberry bogs within the Cape Cod National Seashore.</title>
        <authorList>
            <person name="O'Hara-Hanley K."/>
            <person name="Soby S."/>
            <person name="Harrison A."/>
        </authorList>
    </citation>
    <scope>NUCLEOTIDE SEQUENCE [LARGE SCALE GENOMIC DNA]</scope>
    <source>
        <strain evidence="1 2">MWU13-2610</strain>
    </source>
</reference>
<dbReference type="InterPro" id="IPR017850">
    <property type="entry name" value="Alkaline_phosphatase_core_sf"/>
</dbReference>